<evidence type="ECO:0000313" key="1">
    <source>
        <dbReference type="EMBL" id="MVA76598.1"/>
    </source>
</evidence>
<dbReference type="AlphaFoldDB" id="A0A6A9UV89"/>
<proteinExistence type="predicted"/>
<dbReference type="EMBL" id="WPCU01000007">
    <property type="protein sequence ID" value="MVA76598.1"/>
    <property type="molecule type" value="Genomic_DNA"/>
</dbReference>
<dbReference type="Proteomes" id="UP000435304">
    <property type="component" value="Unassembled WGS sequence"/>
</dbReference>
<protein>
    <submittedName>
        <fullName evidence="1">Uncharacterized protein</fullName>
    </submittedName>
</protein>
<dbReference type="RefSeq" id="WP_331714712.1">
    <property type="nucleotide sequence ID" value="NZ_WPCU01000007.1"/>
</dbReference>
<reference evidence="1 2" key="1">
    <citation type="submission" date="2019-12" db="EMBL/GenBank/DDBJ databases">
        <title>Auraticoccus cholistani sp. nov., an actinomycete isolated from soil of Cholistan desert.</title>
        <authorList>
            <person name="Cheema M.T."/>
        </authorList>
    </citation>
    <scope>NUCLEOTIDE SEQUENCE [LARGE SCALE GENOMIC DNA]</scope>
    <source>
        <strain evidence="1 2">F435</strain>
    </source>
</reference>
<comment type="caution">
    <text evidence="1">The sequence shown here is derived from an EMBL/GenBank/DDBJ whole genome shotgun (WGS) entry which is preliminary data.</text>
</comment>
<name>A0A6A9UV89_9ACTN</name>
<gene>
    <name evidence="1" type="ORF">GC722_11265</name>
</gene>
<organism evidence="1 2">
    <name type="scientific">Auraticoccus cholistanensis</name>
    <dbReference type="NCBI Taxonomy" id="2656650"/>
    <lineage>
        <taxon>Bacteria</taxon>
        <taxon>Bacillati</taxon>
        <taxon>Actinomycetota</taxon>
        <taxon>Actinomycetes</taxon>
        <taxon>Propionibacteriales</taxon>
        <taxon>Propionibacteriaceae</taxon>
        <taxon>Auraticoccus</taxon>
    </lineage>
</organism>
<accession>A0A6A9UV89</accession>
<evidence type="ECO:0000313" key="2">
    <source>
        <dbReference type="Proteomes" id="UP000435304"/>
    </source>
</evidence>
<keyword evidence="2" id="KW-1185">Reference proteome</keyword>
<sequence>MTGRDPAGTRALVRSLLDRHWYDAVASLLAGSRTGPEARAAALARVARRVLDLDAEDFGAVAAQYDRPWADRLTDSAFPIEPRDERRGALGSLVPLYELMLEVLDLRAARGEPLQVVVTAHLIGEFLAQLAWETRLGHAGDPMRMAADVGGRWGSEDRRCPHSSAQRATARRALNACDGDRVGYTAYLDRFHSRLGDALAVCAMNHRTVAAGERPEVAQTCPNPCGFALEGDLAARRDLDARVRLALLYVESPLVALRHHAPVGHFFGVPSTAEISRAWVQTWERLSQPWADGCNPLLLDGPPGRPEPEEALPGMSALVSAVAGRTIGPGRVLRELGADIRAALDEEL</sequence>